<sequence length="592" mass="69574">MKRLITILDHIRLRDKMLLLYFLCVFTPIVLTNLIFYHVTSQNVKEQRIQDITRALEQTKIEFYREFEDAMEISSIFYTDYRLNEVLEETYSHPADYIAVYDTYLRRILNSTYSPVYHSVGGITIYTDNSTLLNSGGISFIDERVKSFPWYTKIPPGRQSKPIFVRTDDSADESTDEQIHPFSLIRRMNYFYSPSGREKILKIELRMSSIREIFNNLNLQGSLFLLNERGEIEYTNDPKVDINHKSVAYSTLKMNENTMEFKTSYVLTNNLNGWSIVAAVSRDEVLYEMQEPRNFALLLTCVNMLLPTLIIIWITRSLNVRLRRILKHVKKVKNQHFELIPGTESSDEIGQLTGEFNRMTLRIKRLINDVYVADIQRKNLEIQRRHAQLNALHCQINPHFLFNALETIRMRSLIKHEDETARIIHNMARIFRNSLVWNKDRVTLQEELELIRCFLEIQQYRFGERIKYEVQASSEDLDHLIPKMVVLTLVENASIHGIEPLKHGGRIEILFGHEEGQLILTVRDNGVGMSAEQVQRLYDYMQRQEEMGERIGLQNVIYRLKLYYGNRFKLIIRSAPGEGTEIRIMIPADRDL</sequence>
<evidence type="ECO:0000256" key="2">
    <source>
        <dbReference type="ARBA" id="ARBA00004651"/>
    </source>
</evidence>
<dbReference type="SUPFAM" id="SSF55874">
    <property type="entry name" value="ATPase domain of HSP90 chaperone/DNA topoisomerase II/histidine kinase"/>
    <property type="match status" value="1"/>
</dbReference>
<keyword evidence="12" id="KW-1133">Transmembrane helix</keyword>
<evidence type="ECO:0000256" key="1">
    <source>
        <dbReference type="ARBA" id="ARBA00000085"/>
    </source>
</evidence>
<dbReference type="PANTHER" id="PTHR34220">
    <property type="entry name" value="SENSOR HISTIDINE KINASE YPDA"/>
    <property type="match status" value="1"/>
</dbReference>
<reference evidence="15 16" key="1">
    <citation type="submission" date="2019-07" db="EMBL/GenBank/DDBJ databases">
        <title>Paenibacillus ottowii sp. nov. isolated from a fermentation system processing bovine manure.</title>
        <authorList>
            <person name="Velazquez L.F."/>
            <person name="Rajbanshi S."/>
            <person name="Guan S."/>
            <person name="Hinchee M."/>
            <person name="Welsh A."/>
        </authorList>
    </citation>
    <scope>NUCLEOTIDE SEQUENCE [LARGE SCALE GENOMIC DNA]</scope>
    <source>
        <strain evidence="15 16">MS2379</strain>
    </source>
</reference>
<dbReference type="Pfam" id="PF00672">
    <property type="entry name" value="HAMP"/>
    <property type="match status" value="1"/>
</dbReference>
<dbReference type="SMART" id="SM00387">
    <property type="entry name" value="HATPase_c"/>
    <property type="match status" value="1"/>
</dbReference>
<evidence type="ECO:0000259" key="14">
    <source>
        <dbReference type="PROSITE" id="PS50885"/>
    </source>
</evidence>
<dbReference type="Pfam" id="PF06580">
    <property type="entry name" value="His_kinase"/>
    <property type="match status" value="1"/>
</dbReference>
<dbReference type="CDD" id="cd06225">
    <property type="entry name" value="HAMP"/>
    <property type="match status" value="1"/>
</dbReference>
<organism evidence="15 16">
    <name type="scientific">Paenibacillus ottowii</name>
    <dbReference type="NCBI Taxonomy" id="2315729"/>
    <lineage>
        <taxon>Bacteria</taxon>
        <taxon>Bacillati</taxon>
        <taxon>Bacillota</taxon>
        <taxon>Bacilli</taxon>
        <taxon>Bacillales</taxon>
        <taxon>Paenibacillaceae</taxon>
        <taxon>Paenibacillus</taxon>
    </lineage>
</organism>
<keyword evidence="4" id="KW-1003">Cell membrane</keyword>
<dbReference type="SMART" id="SM00304">
    <property type="entry name" value="HAMP"/>
    <property type="match status" value="1"/>
</dbReference>
<proteinExistence type="predicted"/>
<keyword evidence="9" id="KW-0067">ATP-binding</keyword>
<dbReference type="Gene3D" id="3.30.565.10">
    <property type="entry name" value="Histidine kinase-like ATPase, C-terminal domain"/>
    <property type="match status" value="1"/>
</dbReference>
<dbReference type="RefSeq" id="WP_142612584.1">
    <property type="nucleotide sequence ID" value="NZ_VIJZ01000003.1"/>
</dbReference>
<protein>
    <recommendedName>
        <fullName evidence="3">histidine kinase</fullName>
        <ecNumber evidence="3">2.7.13.3</ecNumber>
    </recommendedName>
</protein>
<keyword evidence="6" id="KW-0808">Transferase</keyword>
<evidence type="ECO:0000256" key="4">
    <source>
        <dbReference type="ARBA" id="ARBA00022475"/>
    </source>
</evidence>
<evidence type="ECO:0000256" key="7">
    <source>
        <dbReference type="ARBA" id="ARBA00022741"/>
    </source>
</evidence>
<dbReference type="Proteomes" id="UP000319219">
    <property type="component" value="Unassembled WGS sequence"/>
</dbReference>
<keyword evidence="12" id="KW-0812">Transmembrane</keyword>
<evidence type="ECO:0000256" key="8">
    <source>
        <dbReference type="ARBA" id="ARBA00022777"/>
    </source>
</evidence>
<dbReference type="InterPro" id="IPR036890">
    <property type="entry name" value="HATPase_C_sf"/>
</dbReference>
<comment type="subcellular location">
    <subcellularLocation>
        <location evidence="2">Cell membrane</location>
        <topology evidence="2">Multi-pass membrane protein</topology>
    </subcellularLocation>
</comment>
<keyword evidence="5" id="KW-0597">Phosphoprotein</keyword>
<keyword evidence="10" id="KW-0902">Two-component regulatory system</keyword>
<accession>A0ABY3B6D6</accession>
<dbReference type="Pfam" id="PF02518">
    <property type="entry name" value="HATPase_c"/>
    <property type="match status" value="1"/>
</dbReference>
<evidence type="ECO:0000256" key="11">
    <source>
        <dbReference type="ARBA" id="ARBA00023136"/>
    </source>
</evidence>
<evidence type="ECO:0000256" key="10">
    <source>
        <dbReference type="ARBA" id="ARBA00023012"/>
    </source>
</evidence>
<dbReference type="InterPro" id="IPR003660">
    <property type="entry name" value="HAMP_dom"/>
</dbReference>
<evidence type="ECO:0000256" key="5">
    <source>
        <dbReference type="ARBA" id="ARBA00022553"/>
    </source>
</evidence>
<feature type="transmembrane region" description="Helical" evidence="12">
    <location>
        <begin position="295"/>
        <end position="314"/>
    </location>
</feature>
<evidence type="ECO:0000256" key="9">
    <source>
        <dbReference type="ARBA" id="ARBA00022840"/>
    </source>
</evidence>
<comment type="caution">
    <text evidence="15">The sequence shown here is derived from an EMBL/GenBank/DDBJ whole genome shotgun (WGS) entry which is preliminary data.</text>
</comment>
<dbReference type="EC" id="2.7.13.3" evidence="3"/>
<gene>
    <name evidence="15" type="ORF">FKV70_08820</name>
</gene>
<keyword evidence="8 15" id="KW-0418">Kinase</keyword>
<evidence type="ECO:0000256" key="6">
    <source>
        <dbReference type="ARBA" id="ARBA00022679"/>
    </source>
</evidence>
<evidence type="ECO:0000259" key="13">
    <source>
        <dbReference type="PROSITE" id="PS50109"/>
    </source>
</evidence>
<dbReference type="GO" id="GO:0016301">
    <property type="term" value="F:kinase activity"/>
    <property type="evidence" value="ECO:0007669"/>
    <property type="project" value="UniProtKB-KW"/>
</dbReference>
<feature type="domain" description="HAMP" evidence="14">
    <location>
        <begin position="316"/>
        <end position="368"/>
    </location>
</feature>
<feature type="transmembrane region" description="Helical" evidence="12">
    <location>
        <begin position="20"/>
        <end position="39"/>
    </location>
</feature>
<keyword evidence="11 12" id="KW-0472">Membrane</keyword>
<dbReference type="Gene3D" id="6.10.340.10">
    <property type="match status" value="1"/>
</dbReference>
<dbReference type="SUPFAM" id="SSF158472">
    <property type="entry name" value="HAMP domain-like"/>
    <property type="match status" value="1"/>
</dbReference>
<dbReference type="PROSITE" id="PS50885">
    <property type="entry name" value="HAMP"/>
    <property type="match status" value="1"/>
</dbReference>
<dbReference type="InterPro" id="IPR003594">
    <property type="entry name" value="HATPase_dom"/>
</dbReference>
<evidence type="ECO:0000313" key="15">
    <source>
        <dbReference type="EMBL" id="TQR99601.1"/>
    </source>
</evidence>
<dbReference type="PROSITE" id="PS50109">
    <property type="entry name" value="HIS_KIN"/>
    <property type="match status" value="1"/>
</dbReference>
<dbReference type="InterPro" id="IPR005467">
    <property type="entry name" value="His_kinase_dom"/>
</dbReference>
<keyword evidence="7" id="KW-0547">Nucleotide-binding</keyword>
<comment type="catalytic activity">
    <reaction evidence="1">
        <text>ATP + protein L-histidine = ADP + protein N-phospho-L-histidine.</text>
        <dbReference type="EC" id="2.7.13.3"/>
    </reaction>
</comment>
<dbReference type="EMBL" id="VIJZ01000003">
    <property type="protein sequence ID" value="TQR99601.1"/>
    <property type="molecule type" value="Genomic_DNA"/>
</dbReference>
<dbReference type="PANTHER" id="PTHR34220:SF7">
    <property type="entry name" value="SENSOR HISTIDINE KINASE YPDA"/>
    <property type="match status" value="1"/>
</dbReference>
<dbReference type="InterPro" id="IPR050640">
    <property type="entry name" value="Bact_2-comp_sensor_kinase"/>
</dbReference>
<name>A0ABY3B6D6_9BACL</name>
<dbReference type="InterPro" id="IPR010559">
    <property type="entry name" value="Sig_transdc_His_kin_internal"/>
</dbReference>
<evidence type="ECO:0000256" key="12">
    <source>
        <dbReference type="SAM" id="Phobius"/>
    </source>
</evidence>
<feature type="domain" description="Histidine kinase" evidence="13">
    <location>
        <begin position="485"/>
        <end position="590"/>
    </location>
</feature>
<evidence type="ECO:0000256" key="3">
    <source>
        <dbReference type="ARBA" id="ARBA00012438"/>
    </source>
</evidence>
<keyword evidence="16" id="KW-1185">Reference proteome</keyword>
<evidence type="ECO:0000313" key="16">
    <source>
        <dbReference type="Proteomes" id="UP000319219"/>
    </source>
</evidence>